<comment type="caution">
    <text evidence="1">The sequence shown here is derived from an EMBL/GenBank/DDBJ whole genome shotgun (WGS) entry which is preliminary data.</text>
</comment>
<dbReference type="Proteomes" id="UP001163835">
    <property type="component" value="Unassembled WGS sequence"/>
</dbReference>
<organism evidence="1 2">
    <name type="scientific">Lentinula aff. lateritia</name>
    <dbReference type="NCBI Taxonomy" id="2804960"/>
    <lineage>
        <taxon>Eukaryota</taxon>
        <taxon>Fungi</taxon>
        <taxon>Dikarya</taxon>
        <taxon>Basidiomycota</taxon>
        <taxon>Agaricomycotina</taxon>
        <taxon>Agaricomycetes</taxon>
        <taxon>Agaricomycetidae</taxon>
        <taxon>Agaricales</taxon>
        <taxon>Marasmiineae</taxon>
        <taxon>Omphalotaceae</taxon>
        <taxon>Lentinula</taxon>
    </lineage>
</organism>
<evidence type="ECO:0000313" key="1">
    <source>
        <dbReference type="EMBL" id="KAJ3804384.1"/>
    </source>
</evidence>
<keyword evidence="2" id="KW-1185">Reference proteome</keyword>
<gene>
    <name evidence="1" type="ORF">F5876DRAFT_70678</name>
</gene>
<evidence type="ECO:0000313" key="2">
    <source>
        <dbReference type="Proteomes" id="UP001163835"/>
    </source>
</evidence>
<name>A0ACC1THY8_9AGAR</name>
<accession>A0ACC1THY8</accession>
<sequence length="655" mass="72420">MTTPCNTETTTPAIRRTLRAVTQVRSYYQGQYDELYDDENSMPGNSDLGIHGRDDASSNVHHDTSAHKYDNVPTISWPMLRTTCDSSHISMCGLSPDHDTRRFSGWGYGSVHVGNYDGYSTLDGVDFSSNGYSGLSAHDHGYNGNGFSGYSYNFSGRGRGNVFSQGRGRGESFGQGRGHSEFSPRGRGGFSMRGRGEFSTRSQGEFSGHSHSEFSDRGRGSGHNKFSSHVHVVVKASPLLKVAVGSLLMMSSVPAAMMAKIFSIVMALPSMRNYLFVVGTFAMVPPEAKNHLANMGWDLPYLQNAIVMQKDLSPLPNMLHAVNSLRRSFFNPLDLPPLAIISLSLKGMAIVPYSTALLQLQGFYSATDVPLISRSLKFDLGNTSNYEKYLAAIKRLLLDIKTSRVQHVIVFFTTHSTPDAHLHFSPGGEVNGACNETGEVICMISNLKLLQDGALSSFSALSFNGKPSGAMMLRLPLGYGSLRQCAQLVVFYANEKLFTIPVIHSSQFIVNLMSNPHLMALGVVLFRKLFLCLIQCERFPYMGVTLVLRRVHLHQMGHARASLHPNPLSSDQRLQSESVSKLPRREIVYDLDKCLEIYREARVGGDNSDSEVLVKSKMAGLGLASTKREGWEFQEIILNVRDIYADIWVKQWAPK</sequence>
<dbReference type="EMBL" id="MU796052">
    <property type="protein sequence ID" value="KAJ3804384.1"/>
    <property type="molecule type" value="Genomic_DNA"/>
</dbReference>
<proteinExistence type="predicted"/>
<protein>
    <submittedName>
        <fullName evidence="1">Uncharacterized protein</fullName>
    </submittedName>
</protein>
<reference evidence="1" key="1">
    <citation type="submission" date="2022-09" db="EMBL/GenBank/DDBJ databases">
        <title>A Global Phylogenomic Analysis of the Shiitake Genus Lentinula.</title>
        <authorList>
            <consortium name="DOE Joint Genome Institute"/>
            <person name="Sierra-Patev S."/>
            <person name="Min B."/>
            <person name="Naranjo-Ortiz M."/>
            <person name="Looney B."/>
            <person name="Konkel Z."/>
            <person name="Slot J.C."/>
            <person name="Sakamoto Y."/>
            <person name="Steenwyk J.L."/>
            <person name="Rokas A."/>
            <person name="Carro J."/>
            <person name="Camarero S."/>
            <person name="Ferreira P."/>
            <person name="Molpeceres G."/>
            <person name="Ruiz-Duenas F.J."/>
            <person name="Serrano A."/>
            <person name="Henrissat B."/>
            <person name="Drula E."/>
            <person name="Hughes K.W."/>
            <person name="Mata J.L."/>
            <person name="Ishikawa N.K."/>
            <person name="Vargas-Isla R."/>
            <person name="Ushijima S."/>
            <person name="Smith C.A."/>
            <person name="Ahrendt S."/>
            <person name="Andreopoulos W."/>
            <person name="He G."/>
            <person name="Labutti K."/>
            <person name="Lipzen A."/>
            <person name="Ng V."/>
            <person name="Riley R."/>
            <person name="Sandor L."/>
            <person name="Barry K."/>
            <person name="Martinez A.T."/>
            <person name="Xiao Y."/>
            <person name="Gibbons J.G."/>
            <person name="Terashima K."/>
            <person name="Grigoriev I.V."/>
            <person name="Hibbett D.S."/>
        </authorList>
    </citation>
    <scope>NUCLEOTIDE SEQUENCE</scope>
    <source>
        <strain evidence="1">TMI1499</strain>
    </source>
</reference>